<dbReference type="Proteomes" id="UP001630127">
    <property type="component" value="Unassembled WGS sequence"/>
</dbReference>
<dbReference type="InterPro" id="IPR051502">
    <property type="entry name" value="RLP_Defense_Trigger"/>
</dbReference>
<dbReference type="AlphaFoldDB" id="A0ABD2Z0N8"/>
<dbReference type="Pfam" id="PF13855">
    <property type="entry name" value="LRR_8"/>
    <property type="match status" value="2"/>
</dbReference>
<dbReference type="GO" id="GO:0005886">
    <property type="term" value="C:plasma membrane"/>
    <property type="evidence" value="ECO:0007669"/>
    <property type="project" value="UniProtKB-SubCell"/>
</dbReference>
<dbReference type="GO" id="GO:0006952">
    <property type="term" value="P:defense response"/>
    <property type="evidence" value="ECO:0007669"/>
    <property type="project" value="UniProtKB-ARBA"/>
</dbReference>
<dbReference type="SUPFAM" id="SSF52047">
    <property type="entry name" value="RNI-like"/>
    <property type="match status" value="1"/>
</dbReference>
<keyword evidence="7" id="KW-0677">Repeat</keyword>
<keyword evidence="9" id="KW-0472">Membrane</keyword>
<evidence type="ECO:0000256" key="8">
    <source>
        <dbReference type="ARBA" id="ARBA00022989"/>
    </source>
</evidence>
<keyword evidence="5" id="KW-0812">Transmembrane</keyword>
<evidence type="ECO:0000256" key="4">
    <source>
        <dbReference type="ARBA" id="ARBA00022614"/>
    </source>
</evidence>
<keyword evidence="8" id="KW-1133">Transmembrane helix</keyword>
<dbReference type="SMART" id="SM00365">
    <property type="entry name" value="LRR_SD22"/>
    <property type="match status" value="5"/>
</dbReference>
<evidence type="ECO:0000313" key="12">
    <source>
        <dbReference type="EMBL" id="KAL3511920.1"/>
    </source>
</evidence>
<dbReference type="PANTHER" id="PTHR48062:SF52">
    <property type="entry name" value="RECEPTOR-LIKE PROTEIN 8-RELATED"/>
    <property type="match status" value="1"/>
</dbReference>
<dbReference type="FunFam" id="3.80.10.10:FF:000213">
    <property type="entry name" value="Tyrosine-sulfated glycopeptide receptor 1"/>
    <property type="match status" value="1"/>
</dbReference>
<dbReference type="FunFam" id="3.80.10.10:FF:000905">
    <property type="entry name" value="Receptor-like protein kinase 7"/>
    <property type="match status" value="1"/>
</dbReference>
<evidence type="ECO:0000256" key="3">
    <source>
        <dbReference type="ARBA" id="ARBA00022475"/>
    </source>
</evidence>
<reference evidence="12 13" key="1">
    <citation type="submission" date="2024-11" db="EMBL/GenBank/DDBJ databases">
        <title>A near-complete genome assembly of Cinchona calisaya.</title>
        <authorList>
            <person name="Lian D.C."/>
            <person name="Zhao X.W."/>
            <person name="Wei L."/>
        </authorList>
    </citation>
    <scope>NUCLEOTIDE SEQUENCE [LARGE SCALE GENOMIC DNA]</scope>
    <source>
        <tissue evidence="12">Nenye</tissue>
    </source>
</reference>
<dbReference type="Pfam" id="PF00560">
    <property type="entry name" value="LRR_1"/>
    <property type="match status" value="7"/>
</dbReference>
<keyword evidence="10" id="KW-0325">Glycoprotein</keyword>
<dbReference type="Pfam" id="PF13516">
    <property type="entry name" value="LRR_6"/>
    <property type="match status" value="1"/>
</dbReference>
<keyword evidence="3" id="KW-1003">Cell membrane</keyword>
<dbReference type="InterPro" id="IPR032675">
    <property type="entry name" value="LRR_dom_sf"/>
</dbReference>
<comment type="similarity">
    <text evidence="2">Belongs to the RLP family.</text>
</comment>
<dbReference type="EMBL" id="JBJUIK010000011">
    <property type="protein sequence ID" value="KAL3511920.1"/>
    <property type="molecule type" value="Genomic_DNA"/>
</dbReference>
<gene>
    <name evidence="12" type="ORF">ACH5RR_024637</name>
</gene>
<evidence type="ECO:0000256" key="2">
    <source>
        <dbReference type="ARBA" id="ARBA00009592"/>
    </source>
</evidence>
<evidence type="ECO:0000256" key="1">
    <source>
        <dbReference type="ARBA" id="ARBA00004236"/>
    </source>
</evidence>
<comment type="subcellular location">
    <subcellularLocation>
        <location evidence="1">Cell membrane</location>
    </subcellularLocation>
    <subcellularLocation>
        <location evidence="11">Endomembrane system</location>
        <topology evidence="11">Single-pass membrane protein</topology>
    </subcellularLocation>
</comment>
<dbReference type="PROSITE" id="PS51450">
    <property type="entry name" value="LRR"/>
    <property type="match status" value="1"/>
</dbReference>
<evidence type="ECO:0000256" key="5">
    <source>
        <dbReference type="ARBA" id="ARBA00022692"/>
    </source>
</evidence>
<dbReference type="SUPFAM" id="SSF52058">
    <property type="entry name" value="L domain-like"/>
    <property type="match status" value="3"/>
</dbReference>
<name>A0ABD2Z0N8_9GENT</name>
<evidence type="ECO:0000313" key="13">
    <source>
        <dbReference type="Proteomes" id="UP001630127"/>
    </source>
</evidence>
<dbReference type="InterPro" id="IPR001611">
    <property type="entry name" value="Leu-rich_rpt"/>
</dbReference>
<proteinExistence type="inferred from homology"/>
<dbReference type="GO" id="GO:0012505">
    <property type="term" value="C:endomembrane system"/>
    <property type="evidence" value="ECO:0007669"/>
    <property type="project" value="UniProtKB-SubCell"/>
</dbReference>
<protein>
    <submittedName>
        <fullName evidence="12">Uncharacterized protein</fullName>
    </submittedName>
</protein>
<dbReference type="GO" id="GO:0051707">
    <property type="term" value="P:response to other organism"/>
    <property type="evidence" value="ECO:0007669"/>
    <property type="project" value="UniProtKB-ARBA"/>
</dbReference>
<keyword evidence="4" id="KW-0433">Leucine-rich repeat</keyword>
<dbReference type="SMART" id="SM00369">
    <property type="entry name" value="LRR_TYP"/>
    <property type="match status" value="7"/>
</dbReference>
<sequence length="968" mass="108037">MVQRMMLMKQQAVVSDCCKWEGVKCNNTTGRIVELQLSDLRDYLSPEAEERDWYLNMSTFLSLTHLQALDLGYNDFQSEVEGCGQLASLENLESLNLDCNNFNNELKLEKLQVLNFRGSQMKELLSIEVMTSLKALSLSDIGINDSSILEGICSLRNLTELDLSYNQFSGYVPSCLSNLAALRFLDLSNNKFSGDIPAVVISRLMNLEYLSLSGNYFGGYFSFSSFANHSKLQAFKLIPSSSDLHVDIEEDLAVPPPFQLRILHLSRCNLNKRTGRRIPSFLFNQKELEVVDLSSNKLAGEIPTWLTENNTQLKHLDLKNNSFTGSFLLNGSPNLNLLWLDISNNMVSGKVPVNIGLLFPNLLGLNFSENSFEGNIPQSLGNLTTALSIDLSHNKFFGEVPDRITTGWVHLEFLSLSHNNLQGYFPSSFINVTCLKALYLDNNCFNGSTSGELSYSGRELSVLDISSNELQGKIPAWIGNITSMSTLDMSKIFLEGTLPDDICKLQELSFLDLSQNQLSGPLPSCSNLRSLRFIHLHKNQIIGSLSSMFFRNFNLMSLDLRDNKLSGNIPQYIGEHKKFRILLLGGNNLLGLIPLHVCNLKNLTIMDLSRNKFFGPIPSCLSNISFGRQHFDNDAFDNPDVLYTITSYILTDLSVDFLGDDQFISIEVRYSPEQEEVGFTTKSRTESYAGNILNFMSGLDLSSNQLTGEISSEFGGPSGIRSINLSHNFLQGSIPSNLSMLNQVESLDLSYNNFSGEIPLELAGLNFLSVFNVSYNTLSGRTPDKGQFANFDETNYKGNPGLCGPLLKRSCDPINNKVPRPEKNVGDHGEESDGAIDKWERVKCSNKTGRIVELHLYNLRNNVSNPGVWYLNISTFLPLKRLRVLDLSGCGQLASLKNLEWLDLGQNYFNISIIPCIAAIPALKSLSLASNWNLEGLFPVEEFNHLKQLEVLDLRSTNFQGSLSFKGT</sequence>
<organism evidence="12 13">
    <name type="scientific">Cinchona calisaya</name>
    <dbReference type="NCBI Taxonomy" id="153742"/>
    <lineage>
        <taxon>Eukaryota</taxon>
        <taxon>Viridiplantae</taxon>
        <taxon>Streptophyta</taxon>
        <taxon>Embryophyta</taxon>
        <taxon>Tracheophyta</taxon>
        <taxon>Spermatophyta</taxon>
        <taxon>Magnoliopsida</taxon>
        <taxon>eudicotyledons</taxon>
        <taxon>Gunneridae</taxon>
        <taxon>Pentapetalae</taxon>
        <taxon>asterids</taxon>
        <taxon>lamiids</taxon>
        <taxon>Gentianales</taxon>
        <taxon>Rubiaceae</taxon>
        <taxon>Cinchonoideae</taxon>
        <taxon>Cinchoneae</taxon>
        <taxon>Cinchona</taxon>
    </lineage>
</organism>
<comment type="caution">
    <text evidence="12">The sequence shown here is derived from an EMBL/GenBank/DDBJ whole genome shotgun (WGS) entry which is preliminary data.</text>
</comment>
<evidence type="ECO:0000256" key="7">
    <source>
        <dbReference type="ARBA" id="ARBA00022737"/>
    </source>
</evidence>
<evidence type="ECO:0000256" key="6">
    <source>
        <dbReference type="ARBA" id="ARBA00022729"/>
    </source>
</evidence>
<accession>A0ABD2Z0N8</accession>
<evidence type="ECO:0000256" key="10">
    <source>
        <dbReference type="ARBA" id="ARBA00023180"/>
    </source>
</evidence>
<evidence type="ECO:0000256" key="9">
    <source>
        <dbReference type="ARBA" id="ARBA00023136"/>
    </source>
</evidence>
<dbReference type="PANTHER" id="PTHR48062">
    <property type="entry name" value="RECEPTOR-LIKE PROTEIN 14"/>
    <property type="match status" value="1"/>
</dbReference>
<keyword evidence="13" id="KW-1185">Reference proteome</keyword>
<dbReference type="InterPro" id="IPR003591">
    <property type="entry name" value="Leu-rich_rpt_typical-subtyp"/>
</dbReference>
<evidence type="ECO:0000256" key="11">
    <source>
        <dbReference type="ARBA" id="ARBA00037847"/>
    </source>
</evidence>
<keyword evidence="6" id="KW-0732">Signal</keyword>
<dbReference type="Gene3D" id="3.80.10.10">
    <property type="entry name" value="Ribonuclease Inhibitor"/>
    <property type="match status" value="6"/>
</dbReference>